<dbReference type="Gene3D" id="3.30.465.10">
    <property type="match status" value="1"/>
</dbReference>
<comment type="similarity">
    <text evidence="2">Belongs to the UPF0053 family.</text>
</comment>
<evidence type="ECO:0000256" key="8">
    <source>
        <dbReference type="ARBA" id="ARBA00023136"/>
    </source>
</evidence>
<dbReference type="PROSITE" id="PS51371">
    <property type="entry name" value="CBS"/>
    <property type="match status" value="1"/>
</dbReference>
<evidence type="ECO:0000313" key="13">
    <source>
        <dbReference type="Proteomes" id="UP001236559"/>
    </source>
</evidence>
<evidence type="ECO:0000256" key="10">
    <source>
        <dbReference type="SAM" id="Phobius"/>
    </source>
</evidence>
<dbReference type="Gene3D" id="3.10.580.10">
    <property type="entry name" value="CBS-domain"/>
    <property type="match status" value="1"/>
</dbReference>
<dbReference type="RefSeq" id="WP_307494884.1">
    <property type="nucleotide sequence ID" value="NZ_JAUSTN010000002.1"/>
</dbReference>
<dbReference type="CDD" id="cd04590">
    <property type="entry name" value="CBS_pair_CorC_HlyC_assoc"/>
    <property type="match status" value="1"/>
</dbReference>
<evidence type="ECO:0000256" key="6">
    <source>
        <dbReference type="ARBA" id="ARBA00022989"/>
    </source>
</evidence>
<dbReference type="PANTHER" id="PTHR22777">
    <property type="entry name" value="HEMOLYSIN-RELATED"/>
    <property type="match status" value="1"/>
</dbReference>
<dbReference type="SUPFAM" id="SSF56176">
    <property type="entry name" value="FAD-binding/transporter-associated domain-like"/>
    <property type="match status" value="1"/>
</dbReference>
<feature type="transmembrane region" description="Helical" evidence="10">
    <location>
        <begin position="86"/>
        <end position="103"/>
    </location>
</feature>
<sequence>MIYFYILSWFIFLVLSYKFTIIENSFLHLSPTKKEKLIDDGIDVKYIEKLSKDGKIYSTTLIGDYFSNGLSIIFLSMTFYKAFGNRFLYLGCILGIFFIILFGESLPKHIAKKNYESVIEKNKNFTIFIFYFLKPLVFFIRLLLSGIFKIFKINWSYKEPLMTEDDLKDAVSISLKEGIIDKSEVGIIENVMGFRDSFAKDIMTPRTDIVALDVNSTYEEIAKTIKEENFSRMPVYEDDLDNILGILYVKDLFSKTFTGSLKDNLDLLKQPYYTFEYKPIANLFNEMRHKKISIAIVSDEYGGTEGMISTEDLIEKIVGEINDEYDEEEDMDFIKLAPNKYLVDGSMNVEDLGHLLNKDFETEEFDSVAGYIIENIDRFPKKGEDIILNNIKFHIAEASKNRIDKIIVDINKNN</sequence>
<keyword evidence="4 10" id="KW-0812">Transmembrane</keyword>
<dbReference type="InterPro" id="IPR000644">
    <property type="entry name" value="CBS_dom"/>
</dbReference>
<keyword evidence="5" id="KW-0677">Repeat</keyword>
<evidence type="ECO:0000313" key="12">
    <source>
        <dbReference type="EMBL" id="MDQ0274362.1"/>
    </source>
</evidence>
<proteinExistence type="inferred from homology"/>
<keyword evidence="7 9" id="KW-0129">CBS domain</keyword>
<dbReference type="Proteomes" id="UP001236559">
    <property type="component" value="Unassembled WGS sequence"/>
</dbReference>
<name>A0ABU0ASW2_9FIRM</name>
<dbReference type="InterPro" id="IPR002550">
    <property type="entry name" value="CNNM"/>
</dbReference>
<dbReference type="SMART" id="SM01091">
    <property type="entry name" value="CorC_HlyC"/>
    <property type="match status" value="1"/>
</dbReference>
<feature type="transmembrane region" description="Helical" evidence="10">
    <location>
        <begin position="124"/>
        <end position="144"/>
    </location>
</feature>
<evidence type="ECO:0000256" key="9">
    <source>
        <dbReference type="PROSITE-ProRule" id="PRU00703"/>
    </source>
</evidence>
<keyword evidence="8 10" id="KW-0472">Membrane</keyword>
<dbReference type="Pfam" id="PF00571">
    <property type="entry name" value="CBS"/>
    <property type="match status" value="2"/>
</dbReference>
<evidence type="ECO:0000256" key="2">
    <source>
        <dbReference type="ARBA" id="ARBA00006337"/>
    </source>
</evidence>
<accession>A0ABU0ASW2</accession>
<comment type="subcellular location">
    <subcellularLocation>
        <location evidence="1">Cell membrane</location>
        <topology evidence="1">Multi-pass membrane protein</topology>
    </subcellularLocation>
</comment>
<keyword evidence="6 10" id="KW-1133">Transmembrane helix</keyword>
<evidence type="ECO:0000256" key="4">
    <source>
        <dbReference type="ARBA" id="ARBA00022692"/>
    </source>
</evidence>
<dbReference type="InterPro" id="IPR005170">
    <property type="entry name" value="Transptr-assoc_dom"/>
</dbReference>
<evidence type="ECO:0000256" key="3">
    <source>
        <dbReference type="ARBA" id="ARBA00022475"/>
    </source>
</evidence>
<evidence type="ECO:0000256" key="5">
    <source>
        <dbReference type="ARBA" id="ARBA00022737"/>
    </source>
</evidence>
<evidence type="ECO:0000259" key="11">
    <source>
        <dbReference type="PROSITE" id="PS51371"/>
    </source>
</evidence>
<evidence type="ECO:0000256" key="7">
    <source>
        <dbReference type="ARBA" id="ARBA00023122"/>
    </source>
</evidence>
<dbReference type="InterPro" id="IPR036318">
    <property type="entry name" value="FAD-bd_PCMH-like_sf"/>
</dbReference>
<feature type="domain" description="CBS" evidence="11">
    <location>
        <begin position="203"/>
        <end position="267"/>
    </location>
</feature>
<reference evidence="12 13" key="1">
    <citation type="submission" date="2023-07" db="EMBL/GenBank/DDBJ databases">
        <title>Genomic Encyclopedia of Type Strains, Phase IV (KMG-IV): sequencing the most valuable type-strain genomes for metagenomic binning, comparative biology and taxonomic classification.</title>
        <authorList>
            <person name="Goeker M."/>
        </authorList>
    </citation>
    <scope>NUCLEOTIDE SEQUENCE [LARGE SCALE GENOMIC DNA]</scope>
    <source>
        <strain evidence="12 13">DSM 22616</strain>
    </source>
</reference>
<keyword evidence="3" id="KW-1003">Cell membrane</keyword>
<comment type="caution">
    <text evidence="12">The sequence shown here is derived from an EMBL/GenBank/DDBJ whole genome shotgun (WGS) entry which is preliminary data.</text>
</comment>
<dbReference type="Pfam" id="PF03471">
    <property type="entry name" value="CorC_HlyC"/>
    <property type="match status" value="1"/>
</dbReference>
<dbReference type="InterPro" id="IPR016169">
    <property type="entry name" value="FAD-bd_PCMH_sub2"/>
</dbReference>
<dbReference type="InterPro" id="IPR044751">
    <property type="entry name" value="Ion_transp-like_CBS"/>
</dbReference>
<feature type="transmembrane region" description="Helical" evidence="10">
    <location>
        <begin position="56"/>
        <end position="80"/>
    </location>
</feature>
<keyword evidence="13" id="KW-1185">Reference proteome</keyword>
<evidence type="ECO:0000256" key="1">
    <source>
        <dbReference type="ARBA" id="ARBA00004651"/>
    </source>
</evidence>
<dbReference type="SUPFAM" id="SSF54631">
    <property type="entry name" value="CBS-domain pair"/>
    <property type="match status" value="1"/>
</dbReference>
<dbReference type="Pfam" id="PF01595">
    <property type="entry name" value="CNNM"/>
    <property type="match status" value="1"/>
</dbReference>
<organism evidence="12 13">
    <name type="scientific">Peptoniphilus koenoeneniae</name>
    <dbReference type="NCBI Taxonomy" id="507751"/>
    <lineage>
        <taxon>Bacteria</taxon>
        <taxon>Bacillati</taxon>
        <taxon>Bacillota</taxon>
        <taxon>Tissierellia</taxon>
        <taxon>Tissierellales</taxon>
        <taxon>Peptoniphilaceae</taxon>
        <taxon>Peptoniphilus</taxon>
    </lineage>
</organism>
<protein>
    <submittedName>
        <fullName evidence="12">Hemolysin</fullName>
    </submittedName>
</protein>
<dbReference type="EMBL" id="JAUSTN010000002">
    <property type="protein sequence ID" value="MDQ0274362.1"/>
    <property type="molecule type" value="Genomic_DNA"/>
</dbReference>
<dbReference type="PANTHER" id="PTHR22777:SF32">
    <property type="entry name" value="UPF0053 INNER MEMBRANE PROTEIN YFJD"/>
    <property type="match status" value="1"/>
</dbReference>
<gene>
    <name evidence="12" type="ORF">J2S72_000370</name>
</gene>
<feature type="transmembrane region" description="Helical" evidence="10">
    <location>
        <begin position="6"/>
        <end position="27"/>
    </location>
</feature>
<dbReference type="InterPro" id="IPR046342">
    <property type="entry name" value="CBS_dom_sf"/>
</dbReference>